<evidence type="ECO:0000256" key="11">
    <source>
        <dbReference type="SAM" id="Coils"/>
    </source>
</evidence>
<organism evidence="14 15">
    <name type="scientific">Rheinheimera soli</name>
    <dbReference type="NCBI Taxonomy" id="443616"/>
    <lineage>
        <taxon>Bacteria</taxon>
        <taxon>Pseudomonadati</taxon>
        <taxon>Pseudomonadota</taxon>
        <taxon>Gammaproteobacteria</taxon>
        <taxon>Chromatiales</taxon>
        <taxon>Chromatiaceae</taxon>
        <taxon>Rheinheimera</taxon>
    </lineage>
</organism>
<dbReference type="RefSeq" id="WP_310280749.1">
    <property type="nucleotide sequence ID" value="NZ_JAVDWR010000017.1"/>
</dbReference>
<dbReference type="PANTHER" id="PTHR32089">
    <property type="entry name" value="METHYL-ACCEPTING CHEMOTAXIS PROTEIN MCPB"/>
    <property type="match status" value="1"/>
</dbReference>
<keyword evidence="8 10" id="KW-0807">Transducer</keyword>
<dbReference type="PANTHER" id="PTHR32089:SF39">
    <property type="entry name" value="METHYL-ACCEPTING CHEMOTAXIS PROTEIN HLYB"/>
    <property type="match status" value="1"/>
</dbReference>
<dbReference type="CDD" id="cd11386">
    <property type="entry name" value="MCP_signal"/>
    <property type="match status" value="1"/>
</dbReference>
<dbReference type="SMART" id="SM00283">
    <property type="entry name" value="MA"/>
    <property type="match status" value="1"/>
</dbReference>
<keyword evidence="11" id="KW-0175">Coiled coil</keyword>
<protein>
    <submittedName>
        <fullName evidence="14">Methyl-accepting chemotaxis protein</fullName>
    </submittedName>
</protein>
<evidence type="ECO:0000259" key="12">
    <source>
        <dbReference type="PROSITE" id="PS50111"/>
    </source>
</evidence>
<dbReference type="EMBL" id="JAVDWR010000017">
    <property type="protein sequence ID" value="MDR7122494.1"/>
    <property type="molecule type" value="Genomic_DNA"/>
</dbReference>
<evidence type="ECO:0000256" key="1">
    <source>
        <dbReference type="ARBA" id="ARBA00004651"/>
    </source>
</evidence>
<feature type="coiled-coil region" evidence="11">
    <location>
        <begin position="386"/>
        <end position="413"/>
    </location>
</feature>
<dbReference type="Pfam" id="PF00015">
    <property type="entry name" value="MCPsignal"/>
    <property type="match status" value="1"/>
</dbReference>
<evidence type="ECO:0000313" key="15">
    <source>
        <dbReference type="Proteomes" id="UP001257909"/>
    </source>
</evidence>
<keyword evidence="3" id="KW-0488">Methylation</keyword>
<dbReference type="PROSITE" id="PS50885">
    <property type="entry name" value="HAMP"/>
    <property type="match status" value="1"/>
</dbReference>
<comment type="caution">
    <text evidence="14">The sequence shown here is derived from an EMBL/GenBank/DDBJ whole genome shotgun (WGS) entry which is preliminary data.</text>
</comment>
<dbReference type="Gene3D" id="1.10.287.950">
    <property type="entry name" value="Methyl-accepting chemotaxis protein"/>
    <property type="match status" value="1"/>
</dbReference>
<name>A0ABU1W3C9_9GAMM</name>
<dbReference type="Proteomes" id="UP001257909">
    <property type="component" value="Unassembled WGS sequence"/>
</dbReference>
<keyword evidence="4" id="KW-0145">Chemotaxis</keyword>
<evidence type="ECO:0000256" key="8">
    <source>
        <dbReference type="ARBA" id="ARBA00023224"/>
    </source>
</evidence>
<dbReference type="Pfam" id="PF00672">
    <property type="entry name" value="HAMP"/>
    <property type="match status" value="1"/>
</dbReference>
<evidence type="ECO:0000256" key="6">
    <source>
        <dbReference type="ARBA" id="ARBA00022989"/>
    </source>
</evidence>
<keyword evidence="6" id="KW-1133">Transmembrane helix</keyword>
<evidence type="ECO:0000256" key="2">
    <source>
        <dbReference type="ARBA" id="ARBA00022475"/>
    </source>
</evidence>
<dbReference type="CDD" id="cd06225">
    <property type="entry name" value="HAMP"/>
    <property type="match status" value="1"/>
</dbReference>
<dbReference type="InterPro" id="IPR004089">
    <property type="entry name" value="MCPsignal_dom"/>
</dbReference>
<keyword evidence="15" id="KW-1185">Reference proteome</keyword>
<proteinExistence type="inferred from homology"/>
<evidence type="ECO:0000256" key="5">
    <source>
        <dbReference type="ARBA" id="ARBA00022692"/>
    </source>
</evidence>
<dbReference type="PRINTS" id="PR00260">
    <property type="entry name" value="CHEMTRNSDUCR"/>
</dbReference>
<dbReference type="InterPro" id="IPR003660">
    <property type="entry name" value="HAMP_dom"/>
</dbReference>
<evidence type="ECO:0000256" key="4">
    <source>
        <dbReference type="ARBA" id="ARBA00022500"/>
    </source>
</evidence>
<keyword evidence="5" id="KW-0812">Transmembrane</keyword>
<gene>
    <name evidence="14" type="ORF">J2W69_003468</name>
</gene>
<evidence type="ECO:0000256" key="3">
    <source>
        <dbReference type="ARBA" id="ARBA00022481"/>
    </source>
</evidence>
<evidence type="ECO:0000256" key="7">
    <source>
        <dbReference type="ARBA" id="ARBA00023136"/>
    </source>
</evidence>
<evidence type="ECO:0000259" key="13">
    <source>
        <dbReference type="PROSITE" id="PS50885"/>
    </source>
</evidence>
<dbReference type="SUPFAM" id="SSF58104">
    <property type="entry name" value="Methyl-accepting chemotaxis protein (MCP) signaling domain"/>
    <property type="match status" value="1"/>
</dbReference>
<dbReference type="InterPro" id="IPR004090">
    <property type="entry name" value="Chemotax_Me-accpt_rcpt"/>
</dbReference>
<comment type="similarity">
    <text evidence="9">Belongs to the methyl-accepting chemotaxis (MCP) protein family.</text>
</comment>
<evidence type="ECO:0000313" key="14">
    <source>
        <dbReference type="EMBL" id="MDR7122494.1"/>
    </source>
</evidence>
<dbReference type="Gene3D" id="3.30.450.20">
    <property type="entry name" value="PAS domain"/>
    <property type="match status" value="1"/>
</dbReference>
<comment type="subcellular location">
    <subcellularLocation>
        <location evidence="1">Cell membrane</location>
        <topology evidence="1">Multi-pass membrane protein</topology>
    </subcellularLocation>
</comment>
<sequence length="636" mass="69202">MQFNHLSIRHKLLLSLSSAVLIASVLISLISQSMTQTVLTDRMLNSELPKSLQQIKTSIETEIDHLSRIAQQLATSPQFHDFLDSNRDPAREQLLVAELENIKQRHALQAASFCNRELGDYWNEAGFLRRLNQQEDSWFFAFKDSGKASQVSVFNSPEVGYQIFVNYQQLDGRGLSGIAKPLTEMVTMISQYKIEQTGFVYLVNPQGQIQLHPEQSIGTALSAVLPEVDLSALLKPQGIQVLSATVKEQKLVLASVYVPSMDWYLVAQVPENEVFSVLDQIKQTSWVTAFLVTLVFAFISILLSNSISRPIQQLGELFARMGQGEANLSVRIEQQKGAELQQLTDGFNQFISKIANLISDIHQSSITLNAQAKALSEQSSLSLEQNQQQLASYNNVQQAMDQMEATVADIAQNSALAADSTSNVSQLGSKSKSCVDQASAHISSLSAEVTQVETVIKLLAEKADSISQILDVIRNVAEQTNLLALNAAIEAARAGEQGRGFAVVADEVRNLAARTQRSTTEIQDVISSLLSSTSAAVTAVTKADAKAQQGVELSQQVSHSLSAIAGQIQSLESMSLQIAAATEQQAMVTADVSSQLSLMNSVNKANVSSAEQMQQASQGLLTLAQQLNQLASRFSC</sequence>
<keyword evidence="7" id="KW-0472">Membrane</keyword>
<dbReference type="CDD" id="cd12912">
    <property type="entry name" value="PDC2_MCP_like"/>
    <property type="match status" value="1"/>
</dbReference>
<evidence type="ECO:0000256" key="10">
    <source>
        <dbReference type="PROSITE-ProRule" id="PRU00284"/>
    </source>
</evidence>
<feature type="domain" description="HAMP" evidence="13">
    <location>
        <begin position="305"/>
        <end position="359"/>
    </location>
</feature>
<accession>A0ABU1W3C9</accession>
<dbReference type="PROSITE" id="PS50111">
    <property type="entry name" value="CHEMOTAXIS_TRANSDUC_2"/>
    <property type="match status" value="1"/>
</dbReference>
<evidence type="ECO:0000256" key="9">
    <source>
        <dbReference type="ARBA" id="ARBA00029447"/>
    </source>
</evidence>
<dbReference type="SMART" id="SM00304">
    <property type="entry name" value="HAMP"/>
    <property type="match status" value="1"/>
</dbReference>
<keyword evidence="2" id="KW-1003">Cell membrane</keyword>
<feature type="domain" description="Methyl-accepting transducer" evidence="12">
    <location>
        <begin position="364"/>
        <end position="600"/>
    </location>
</feature>
<reference evidence="14 15" key="1">
    <citation type="submission" date="2023-07" db="EMBL/GenBank/DDBJ databases">
        <title>Sorghum-associated microbial communities from plants grown in Nebraska, USA.</title>
        <authorList>
            <person name="Schachtman D."/>
        </authorList>
    </citation>
    <scope>NUCLEOTIDE SEQUENCE [LARGE SCALE GENOMIC DNA]</scope>
    <source>
        <strain evidence="14 15">4138</strain>
    </source>
</reference>